<dbReference type="InterPro" id="IPR045188">
    <property type="entry name" value="Boi1/Boi2-like"/>
</dbReference>
<dbReference type="PANTHER" id="PTHR22902">
    <property type="entry name" value="SESQUIPEDALIAN"/>
    <property type="match status" value="1"/>
</dbReference>
<dbReference type="Proteomes" id="UP000515135">
    <property type="component" value="Unplaced"/>
</dbReference>
<keyword evidence="3" id="KW-1185">Reference proteome</keyword>
<dbReference type="RefSeq" id="XP_019642526.1">
    <property type="nucleotide sequence ID" value="XM_019786967.1"/>
</dbReference>
<feature type="compositionally biased region" description="Basic and acidic residues" evidence="1">
    <location>
        <begin position="162"/>
        <end position="172"/>
    </location>
</feature>
<dbReference type="Pfam" id="PF00169">
    <property type="entry name" value="PH"/>
    <property type="match status" value="1"/>
</dbReference>
<evidence type="ECO:0000313" key="4">
    <source>
        <dbReference type="RefSeq" id="XP_019642526.1"/>
    </source>
</evidence>
<dbReference type="GO" id="GO:0005829">
    <property type="term" value="C:cytosol"/>
    <property type="evidence" value="ECO:0007669"/>
    <property type="project" value="GOC"/>
</dbReference>
<feature type="domain" description="PH" evidence="2">
    <location>
        <begin position="17"/>
        <end position="117"/>
    </location>
</feature>
<dbReference type="Gene3D" id="2.30.29.30">
    <property type="entry name" value="Pleckstrin-homology domain (PH domain)/Phosphotyrosine-binding domain (PTB)"/>
    <property type="match status" value="1"/>
</dbReference>
<dbReference type="GO" id="GO:0001881">
    <property type="term" value="P:receptor recycling"/>
    <property type="evidence" value="ECO:0007669"/>
    <property type="project" value="TreeGrafter"/>
</dbReference>
<dbReference type="OrthoDB" id="10261837at2759"/>
<gene>
    <name evidence="4" type="primary">LOC109483799</name>
</gene>
<feature type="compositionally biased region" description="Polar residues" evidence="1">
    <location>
        <begin position="204"/>
        <end position="220"/>
    </location>
</feature>
<proteinExistence type="predicted"/>
<accession>A0A6P5AKH6</accession>
<dbReference type="SMART" id="SM00233">
    <property type="entry name" value="PH"/>
    <property type="match status" value="1"/>
</dbReference>
<organism evidence="3 4">
    <name type="scientific">Branchiostoma belcheri</name>
    <name type="common">Amphioxus</name>
    <dbReference type="NCBI Taxonomy" id="7741"/>
    <lineage>
        <taxon>Eukaryota</taxon>
        <taxon>Metazoa</taxon>
        <taxon>Chordata</taxon>
        <taxon>Cephalochordata</taxon>
        <taxon>Leptocardii</taxon>
        <taxon>Amphioxiformes</taxon>
        <taxon>Branchiostomatidae</taxon>
        <taxon>Branchiostoma</taxon>
    </lineage>
</organism>
<dbReference type="KEGG" id="bbel:109483799"/>
<sequence length="240" mass="27153">MKLNEKNVTAYATCASPIDKDGYLHKKGEVNRGFQRRYFLLKGNLLFYFDKKGDKEPIGVIVLEGCTVELSSDAVESDSPNVFEIVFQGPGTRTYVLMADDHDDMEAWMKALQCANYDYKRLQVQELQRQLKELEDREARGEEGNVMNGAVGGWAPQPRVNPFDKDRFDPKRVAPKTGVNSRPRGPNHDPLPLHQSGGHPLPRLSNQPRLQQPISNQGQVRSLPHSTRLHFNRTEMGAVQ</sequence>
<dbReference type="GO" id="GO:0055037">
    <property type="term" value="C:recycling endosome"/>
    <property type="evidence" value="ECO:0007669"/>
    <property type="project" value="TreeGrafter"/>
</dbReference>
<dbReference type="GO" id="GO:0005769">
    <property type="term" value="C:early endosome"/>
    <property type="evidence" value="ECO:0007669"/>
    <property type="project" value="TreeGrafter"/>
</dbReference>
<dbReference type="FunFam" id="2.30.29.30:FF:000567">
    <property type="entry name" value="PH domain-containing endocytic-trafficking adaptor 1"/>
    <property type="match status" value="1"/>
</dbReference>
<name>A0A6P5AKH6_BRABE</name>
<evidence type="ECO:0000256" key="1">
    <source>
        <dbReference type="SAM" id="MobiDB-lite"/>
    </source>
</evidence>
<dbReference type="InterPro" id="IPR011993">
    <property type="entry name" value="PH-like_dom_sf"/>
</dbReference>
<dbReference type="InterPro" id="IPR001849">
    <property type="entry name" value="PH_domain"/>
</dbReference>
<dbReference type="GO" id="GO:0007032">
    <property type="term" value="P:endosome organization"/>
    <property type="evidence" value="ECO:0007669"/>
    <property type="project" value="TreeGrafter"/>
</dbReference>
<dbReference type="GeneID" id="109483799"/>
<evidence type="ECO:0000259" key="2">
    <source>
        <dbReference type="PROSITE" id="PS50003"/>
    </source>
</evidence>
<protein>
    <submittedName>
        <fullName evidence="4">Sesquipedalian-1-like</fullName>
    </submittedName>
</protein>
<dbReference type="GO" id="GO:0042147">
    <property type="term" value="P:retrograde transport, endosome to Golgi"/>
    <property type="evidence" value="ECO:0007669"/>
    <property type="project" value="TreeGrafter"/>
</dbReference>
<dbReference type="CDD" id="cd13288">
    <property type="entry name" value="PH_Ses"/>
    <property type="match status" value="1"/>
</dbReference>
<dbReference type="PANTHER" id="PTHR22902:SF53">
    <property type="entry name" value="INOSITOL PHOSPHATASE INTERACTING PROTEIN, ISOFORM A"/>
    <property type="match status" value="1"/>
</dbReference>
<feature type="region of interest" description="Disordered" evidence="1">
    <location>
        <begin position="136"/>
        <end position="240"/>
    </location>
</feature>
<dbReference type="GO" id="GO:0005802">
    <property type="term" value="C:trans-Golgi network"/>
    <property type="evidence" value="ECO:0007669"/>
    <property type="project" value="TreeGrafter"/>
</dbReference>
<evidence type="ECO:0000313" key="3">
    <source>
        <dbReference type="Proteomes" id="UP000515135"/>
    </source>
</evidence>
<reference evidence="4" key="1">
    <citation type="submission" date="2025-08" db="UniProtKB">
        <authorList>
            <consortium name="RefSeq"/>
        </authorList>
    </citation>
    <scope>IDENTIFICATION</scope>
    <source>
        <tissue evidence="4">Gonad</tissue>
    </source>
</reference>
<dbReference type="PROSITE" id="PS50003">
    <property type="entry name" value="PH_DOMAIN"/>
    <property type="match status" value="1"/>
</dbReference>
<dbReference type="SUPFAM" id="SSF50729">
    <property type="entry name" value="PH domain-like"/>
    <property type="match status" value="1"/>
</dbReference>
<dbReference type="AlphaFoldDB" id="A0A6P5AKH6"/>